<dbReference type="InterPro" id="IPR003594">
    <property type="entry name" value="HATPase_dom"/>
</dbReference>
<dbReference type="InterPro" id="IPR000014">
    <property type="entry name" value="PAS"/>
</dbReference>
<proteinExistence type="predicted"/>
<sequence>MTTAPEAHPAAALAGVPAALAVLDAGGGVAWSSRAFDALLGSPDAWGDAVQAALGRLVAGADAADVVRPGHAAERLDLRAHALGGGGAAVVAAVAADPLGARVAAAEAALHALARPRPDLLALLEAAAVHVGQALAADVAVALVGGADDYVRCAVWPPDAAPGLVTAAVPPGDGSGRARDVSAPPVLAALGAAHALALPVGGGLPALVVVGRGRPWRPDERAAADRLGALVATLWGWAEAEDRFERTVADLDDALFTVAHDADGRRRYAFVSPQAEALTGLDPDAVLAGDADWSALVVDGDRAAFAAHDARLRAGRPSTVDVRLVVGGDVAWVRERATPGLDAAGNVATGGLLADVTAQHKAEAQLRRARRAAERAAHARMAFLRTMSHELRTPLGVIRGFADLLADEVADLAAPPEVAEFADAIQTAAGRALRLVSDLLDLSRLETKALDLRRMPVALGPLLAAVAGRHRPALDGRGVALHVEPTDAAALADPARVEQVVEQLLANAAKFTERGAVAVRVRAEGGAVRVEVADTGVGVAADALDDVFEPFVQGDARVNRRFEGTGLGLAVARRLADQMGGGLTAASVEGEGSTFTLTLPRDEG</sequence>
<reference evidence="8 9" key="1">
    <citation type="submission" date="2023-09" db="EMBL/GenBank/DDBJ databases">
        <authorList>
            <person name="Rey-Velasco X."/>
        </authorList>
    </citation>
    <scope>NUCLEOTIDE SEQUENCE [LARGE SCALE GENOMIC DNA]</scope>
    <source>
        <strain evidence="8 9">F394</strain>
    </source>
</reference>
<dbReference type="CDD" id="cd16922">
    <property type="entry name" value="HATPase_EvgS-ArcB-TorS-like"/>
    <property type="match status" value="1"/>
</dbReference>
<dbReference type="Pfam" id="PF02518">
    <property type="entry name" value="HATPase_c"/>
    <property type="match status" value="1"/>
</dbReference>
<comment type="caution">
    <text evidence="8">The sequence shown here is derived from an EMBL/GenBank/DDBJ whole genome shotgun (WGS) entry which is preliminary data.</text>
</comment>
<dbReference type="RefSeq" id="WP_311661523.1">
    <property type="nucleotide sequence ID" value="NZ_JAVRHT010000002.1"/>
</dbReference>
<dbReference type="InterPro" id="IPR050736">
    <property type="entry name" value="Sensor_HK_Regulatory"/>
</dbReference>
<dbReference type="EMBL" id="JAVRHT010000002">
    <property type="protein sequence ID" value="MDT0630429.1"/>
    <property type="molecule type" value="Genomic_DNA"/>
</dbReference>
<keyword evidence="6" id="KW-0902">Two-component regulatory system</keyword>
<keyword evidence="5 8" id="KW-0418">Kinase</keyword>
<gene>
    <name evidence="8" type="ORF">RM540_01605</name>
</gene>
<dbReference type="Gene3D" id="3.30.450.20">
    <property type="entry name" value="PAS domain"/>
    <property type="match status" value="1"/>
</dbReference>
<dbReference type="SMART" id="SM00388">
    <property type="entry name" value="HisKA"/>
    <property type="match status" value="1"/>
</dbReference>
<keyword evidence="9" id="KW-1185">Reference proteome</keyword>
<evidence type="ECO:0000313" key="8">
    <source>
        <dbReference type="EMBL" id="MDT0630429.1"/>
    </source>
</evidence>
<dbReference type="Gene3D" id="3.30.565.10">
    <property type="entry name" value="Histidine kinase-like ATPase, C-terminal domain"/>
    <property type="match status" value="1"/>
</dbReference>
<dbReference type="CDD" id="cd00082">
    <property type="entry name" value="HisKA"/>
    <property type="match status" value="1"/>
</dbReference>
<dbReference type="SUPFAM" id="SSF55874">
    <property type="entry name" value="ATPase domain of HSP90 chaperone/DNA topoisomerase II/histidine kinase"/>
    <property type="match status" value="1"/>
</dbReference>
<evidence type="ECO:0000256" key="2">
    <source>
        <dbReference type="ARBA" id="ARBA00012438"/>
    </source>
</evidence>
<dbReference type="SUPFAM" id="SSF47384">
    <property type="entry name" value="Homodimeric domain of signal transducing histidine kinase"/>
    <property type="match status" value="1"/>
</dbReference>
<dbReference type="CDD" id="cd00130">
    <property type="entry name" value="PAS"/>
    <property type="match status" value="1"/>
</dbReference>
<dbReference type="PANTHER" id="PTHR43711">
    <property type="entry name" value="TWO-COMPONENT HISTIDINE KINASE"/>
    <property type="match status" value="1"/>
</dbReference>
<evidence type="ECO:0000259" key="7">
    <source>
        <dbReference type="PROSITE" id="PS50109"/>
    </source>
</evidence>
<evidence type="ECO:0000256" key="1">
    <source>
        <dbReference type="ARBA" id="ARBA00000085"/>
    </source>
</evidence>
<dbReference type="PROSITE" id="PS50109">
    <property type="entry name" value="HIS_KIN"/>
    <property type="match status" value="1"/>
</dbReference>
<dbReference type="Gene3D" id="1.10.287.130">
    <property type="match status" value="1"/>
</dbReference>
<dbReference type="SMART" id="SM00091">
    <property type="entry name" value="PAS"/>
    <property type="match status" value="2"/>
</dbReference>
<evidence type="ECO:0000256" key="4">
    <source>
        <dbReference type="ARBA" id="ARBA00022679"/>
    </source>
</evidence>
<dbReference type="Pfam" id="PF00512">
    <property type="entry name" value="HisKA"/>
    <property type="match status" value="1"/>
</dbReference>
<evidence type="ECO:0000313" key="9">
    <source>
        <dbReference type="Proteomes" id="UP001267426"/>
    </source>
</evidence>
<name>A0ABU3BMB5_9BACT</name>
<keyword evidence="3" id="KW-0597">Phosphoprotein</keyword>
<dbReference type="InterPro" id="IPR035965">
    <property type="entry name" value="PAS-like_dom_sf"/>
</dbReference>
<comment type="catalytic activity">
    <reaction evidence="1">
        <text>ATP + protein L-histidine = ADP + protein N-phospho-L-histidine.</text>
        <dbReference type="EC" id="2.7.13.3"/>
    </reaction>
</comment>
<dbReference type="SUPFAM" id="SSF55785">
    <property type="entry name" value="PYP-like sensor domain (PAS domain)"/>
    <property type="match status" value="1"/>
</dbReference>
<feature type="domain" description="Histidine kinase" evidence="7">
    <location>
        <begin position="386"/>
        <end position="603"/>
    </location>
</feature>
<dbReference type="EC" id="2.7.13.3" evidence="2"/>
<dbReference type="InterPro" id="IPR005467">
    <property type="entry name" value="His_kinase_dom"/>
</dbReference>
<evidence type="ECO:0000256" key="5">
    <source>
        <dbReference type="ARBA" id="ARBA00022777"/>
    </source>
</evidence>
<evidence type="ECO:0000256" key="6">
    <source>
        <dbReference type="ARBA" id="ARBA00023012"/>
    </source>
</evidence>
<dbReference type="InterPro" id="IPR036097">
    <property type="entry name" value="HisK_dim/P_sf"/>
</dbReference>
<accession>A0ABU3BMB5</accession>
<protein>
    <recommendedName>
        <fullName evidence="2">histidine kinase</fullName>
        <ecNumber evidence="2">2.7.13.3</ecNumber>
    </recommendedName>
</protein>
<dbReference type="GO" id="GO:0016301">
    <property type="term" value="F:kinase activity"/>
    <property type="evidence" value="ECO:0007669"/>
    <property type="project" value="UniProtKB-KW"/>
</dbReference>
<dbReference type="InterPro" id="IPR004358">
    <property type="entry name" value="Sig_transdc_His_kin-like_C"/>
</dbReference>
<dbReference type="InterPro" id="IPR003661">
    <property type="entry name" value="HisK_dim/P_dom"/>
</dbReference>
<dbReference type="PANTHER" id="PTHR43711:SF26">
    <property type="entry name" value="SENSOR HISTIDINE KINASE RCSC"/>
    <property type="match status" value="1"/>
</dbReference>
<dbReference type="InterPro" id="IPR036890">
    <property type="entry name" value="HATPase_C_sf"/>
</dbReference>
<dbReference type="SMART" id="SM00387">
    <property type="entry name" value="HATPase_c"/>
    <property type="match status" value="1"/>
</dbReference>
<organism evidence="8 9">
    <name type="scientific">Rubrivirga litoralis</name>
    <dbReference type="NCBI Taxonomy" id="3075598"/>
    <lineage>
        <taxon>Bacteria</taxon>
        <taxon>Pseudomonadati</taxon>
        <taxon>Rhodothermota</taxon>
        <taxon>Rhodothermia</taxon>
        <taxon>Rhodothermales</taxon>
        <taxon>Rubricoccaceae</taxon>
        <taxon>Rubrivirga</taxon>
    </lineage>
</organism>
<evidence type="ECO:0000256" key="3">
    <source>
        <dbReference type="ARBA" id="ARBA00022553"/>
    </source>
</evidence>
<dbReference type="PRINTS" id="PR00344">
    <property type="entry name" value="BCTRLSENSOR"/>
</dbReference>
<dbReference type="Proteomes" id="UP001267426">
    <property type="component" value="Unassembled WGS sequence"/>
</dbReference>
<keyword evidence="4" id="KW-0808">Transferase</keyword>